<evidence type="ECO:0000313" key="3">
    <source>
        <dbReference type="Proteomes" id="UP000564836"/>
    </source>
</evidence>
<reference evidence="2 3" key="3">
    <citation type="journal article" date="2022" name="Int. J. Syst. Evol. Microbiol.">
        <title>Strains of Bradyrhizobium barranii sp. nov. associated with legumes native to Canada are symbionts of soybeans and belong to different subspecies (subsp. barranii subsp. nov. and subsp. apii subsp. nov.) and symbiovars (sv. glycinearum and sv. septentrionale).</title>
        <authorList>
            <person name="Bromfield E.S.P."/>
            <person name="Cloutier S."/>
            <person name="Wasai-Hara S."/>
            <person name="Minamisawa K."/>
        </authorList>
    </citation>
    <scope>NUCLEOTIDE SEQUENCE [LARGE SCALE GENOMIC DNA]</scope>
    <source>
        <strain evidence="2 3">323S2</strain>
    </source>
</reference>
<protein>
    <submittedName>
        <fullName evidence="1">Uncharacterized protein</fullName>
    </submittedName>
</protein>
<reference evidence="2 3" key="1">
    <citation type="journal article" date="2017" name="Syst. Appl. Microbiol.">
        <title>Soybeans inoculated with root zone soils of Canadian native legumes harbour diverse and novel Bradyrhizobium spp. that possess agricultural potential.</title>
        <authorList>
            <person name="Bromfield E.S.P."/>
            <person name="Cloutier S."/>
            <person name="Tambong J.T."/>
            <person name="Tran Thi T.V."/>
        </authorList>
    </citation>
    <scope>NUCLEOTIDE SEQUENCE [LARGE SCALE GENOMIC DNA]</scope>
    <source>
        <strain evidence="2 3">323S2</strain>
    </source>
</reference>
<evidence type="ECO:0000313" key="2">
    <source>
        <dbReference type="EMBL" id="UGX98734.1"/>
    </source>
</evidence>
<organism evidence="1">
    <name type="scientific">Bradyrhizobium barranii subsp. barranii</name>
    <dbReference type="NCBI Taxonomy" id="2823807"/>
    <lineage>
        <taxon>Bacteria</taxon>
        <taxon>Pseudomonadati</taxon>
        <taxon>Pseudomonadota</taxon>
        <taxon>Alphaproteobacteria</taxon>
        <taxon>Hyphomicrobiales</taxon>
        <taxon>Nitrobacteraceae</taxon>
        <taxon>Bradyrhizobium</taxon>
        <taxon>Bradyrhizobium barranii</taxon>
    </lineage>
</organism>
<name>A0A7Z0QH69_9BRAD</name>
<sequence>MTESAHDRDLRLVCDLRKYRSAQEQKVIDLLFAKLMRGDRRGFEHSLRSRTAAALRRRGVIRVERAQ</sequence>
<dbReference type="AlphaFoldDB" id="A0A7Z0QH69"/>
<dbReference type="EMBL" id="JACBFH010000001">
    <property type="protein sequence ID" value="NYY94419.1"/>
    <property type="molecule type" value="Genomic_DNA"/>
</dbReference>
<dbReference type="RefSeq" id="WP_166352941.1">
    <property type="nucleotide sequence ID" value="NZ_CP088280.1"/>
</dbReference>
<gene>
    <name evidence="2" type="ORF">G6321_00027915</name>
    <name evidence="1" type="ORF">G6321_40320</name>
</gene>
<evidence type="ECO:0000313" key="1">
    <source>
        <dbReference type="EMBL" id="NYY94419.1"/>
    </source>
</evidence>
<accession>A0A7Z0QH69</accession>
<proteinExistence type="predicted"/>
<dbReference type="Proteomes" id="UP000564836">
    <property type="component" value="Chromosome"/>
</dbReference>
<dbReference type="EMBL" id="CP088280">
    <property type="protein sequence ID" value="UGX98734.1"/>
    <property type="molecule type" value="Genomic_DNA"/>
</dbReference>
<reference evidence="1" key="2">
    <citation type="submission" date="2020-06" db="EMBL/GenBank/DDBJ databases">
        <title>Whole Genome Sequence of Bradyrhizobium sp. Strain 323S2.</title>
        <authorList>
            <person name="Bromfield E.S.P."/>
        </authorList>
    </citation>
    <scope>NUCLEOTIDE SEQUENCE [LARGE SCALE GENOMIC DNA]</scope>
    <source>
        <strain evidence="1">323S2</strain>
    </source>
</reference>